<dbReference type="AlphaFoldDB" id="A0A9P3UIU6"/>
<proteinExistence type="predicted"/>
<evidence type="ECO:0000313" key="3">
    <source>
        <dbReference type="Proteomes" id="UP001063166"/>
    </source>
</evidence>
<evidence type="ECO:0000313" key="2">
    <source>
        <dbReference type="EMBL" id="GLB34913.1"/>
    </source>
</evidence>
<comment type="caution">
    <text evidence="2">The sequence shown here is derived from an EMBL/GenBank/DDBJ whole genome shotgun (WGS) entry which is preliminary data.</text>
</comment>
<dbReference type="Proteomes" id="UP001063166">
    <property type="component" value="Unassembled WGS sequence"/>
</dbReference>
<protein>
    <submittedName>
        <fullName evidence="2">SAP domain containing protein</fullName>
    </submittedName>
</protein>
<dbReference type="Gene3D" id="1.10.720.30">
    <property type="entry name" value="SAP domain"/>
    <property type="match status" value="1"/>
</dbReference>
<feature type="domain" description="SAP" evidence="1">
    <location>
        <begin position="31"/>
        <end position="65"/>
    </location>
</feature>
<organism evidence="2 3">
    <name type="scientific">Lyophyllum shimeji</name>
    <name type="common">Hon-shimeji</name>
    <name type="synonym">Tricholoma shimeji</name>
    <dbReference type="NCBI Taxonomy" id="47721"/>
    <lineage>
        <taxon>Eukaryota</taxon>
        <taxon>Fungi</taxon>
        <taxon>Dikarya</taxon>
        <taxon>Basidiomycota</taxon>
        <taxon>Agaricomycotina</taxon>
        <taxon>Agaricomycetes</taxon>
        <taxon>Agaricomycetidae</taxon>
        <taxon>Agaricales</taxon>
        <taxon>Tricholomatineae</taxon>
        <taxon>Lyophyllaceae</taxon>
        <taxon>Lyophyllum</taxon>
    </lineage>
</organism>
<reference evidence="2" key="1">
    <citation type="submission" date="2022-07" db="EMBL/GenBank/DDBJ databases">
        <title>The genome of Lyophyllum shimeji provides insight into the initial evolution of ectomycorrhizal fungal genome.</title>
        <authorList>
            <person name="Kobayashi Y."/>
            <person name="Shibata T."/>
            <person name="Hirakawa H."/>
            <person name="Shigenobu S."/>
            <person name="Nishiyama T."/>
            <person name="Yamada A."/>
            <person name="Hasebe M."/>
            <person name="Kawaguchi M."/>
        </authorList>
    </citation>
    <scope>NUCLEOTIDE SEQUENCE</scope>
    <source>
        <strain evidence="2">AT787</strain>
    </source>
</reference>
<accession>A0A9P3UIU6</accession>
<keyword evidence="3" id="KW-1185">Reference proteome</keyword>
<dbReference type="EMBL" id="BRPK01000002">
    <property type="protein sequence ID" value="GLB34913.1"/>
    <property type="molecule type" value="Genomic_DNA"/>
</dbReference>
<dbReference type="InterPro" id="IPR003034">
    <property type="entry name" value="SAP_dom"/>
</dbReference>
<sequence>MFRTAVPRIPLVSLSISRRKFVSSVLLTRTWENESVAELRKELRNRGITPKGNKANLILQIQEYEKNTTLEAISSRDPPVPAGAREMATAAAPASEGVAQRLLPASEAVMNINMPDIWQPVPEPPVQIPFVPDFWDSSLPADSPAREEILPKLLVVAGAGTHLNGGPSHNLHDEHVAVETDTPKTPAPERREEGGILDDITDDLGIPRPKELKNILRRIFY</sequence>
<dbReference type="OrthoDB" id="445357at2759"/>
<gene>
    <name evidence="2" type="ORF">LshimejAT787_0204780</name>
</gene>
<name>A0A9P3UIU6_LYOSH</name>
<dbReference type="Pfam" id="PF02037">
    <property type="entry name" value="SAP"/>
    <property type="match status" value="1"/>
</dbReference>
<dbReference type="PROSITE" id="PS50800">
    <property type="entry name" value="SAP"/>
    <property type="match status" value="1"/>
</dbReference>
<evidence type="ECO:0000259" key="1">
    <source>
        <dbReference type="PROSITE" id="PS50800"/>
    </source>
</evidence>
<dbReference type="SUPFAM" id="SSF68906">
    <property type="entry name" value="SAP domain"/>
    <property type="match status" value="1"/>
</dbReference>
<dbReference type="InterPro" id="IPR036361">
    <property type="entry name" value="SAP_dom_sf"/>
</dbReference>